<dbReference type="AlphaFoldDB" id="A0AAD7BSJ5"/>
<reference evidence="1" key="1">
    <citation type="submission" date="2023-03" db="EMBL/GenBank/DDBJ databases">
        <title>Massive genome expansion in bonnet fungi (Mycena s.s.) driven by repeated elements and novel gene families across ecological guilds.</title>
        <authorList>
            <consortium name="Lawrence Berkeley National Laboratory"/>
            <person name="Harder C.B."/>
            <person name="Miyauchi S."/>
            <person name="Viragh M."/>
            <person name="Kuo A."/>
            <person name="Thoen E."/>
            <person name="Andreopoulos B."/>
            <person name="Lu D."/>
            <person name="Skrede I."/>
            <person name="Drula E."/>
            <person name="Henrissat B."/>
            <person name="Morin E."/>
            <person name="Kohler A."/>
            <person name="Barry K."/>
            <person name="LaButti K."/>
            <person name="Morin E."/>
            <person name="Salamov A."/>
            <person name="Lipzen A."/>
            <person name="Mereny Z."/>
            <person name="Hegedus B."/>
            <person name="Baldrian P."/>
            <person name="Stursova M."/>
            <person name="Weitz H."/>
            <person name="Taylor A."/>
            <person name="Grigoriev I.V."/>
            <person name="Nagy L.G."/>
            <person name="Martin F."/>
            <person name="Kauserud H."/>
        </authorList>
    </citation>
    <scope>NUCLEOTIDE SEQUENCE</scope>
    <source>
        <strain evidence="1">CBHHK067</strain>
    </source>
</reference>
<keyword evidence="2" id="KW-1185">Reference proteome</keyword>
<evidence type="ECO:0000313" key="1">
    <source>
        <dbReference type="EMBL" id="KAJ7629605.1"/>
    </source>
</evidence>
<proteinExistence type="predicted"/>
<accession>A0AAD7BSJ5</accession>
<protein>
    <submittedName>
        <fullName evidence="1">Uncharacterized protein</fullName>
    </submittedName>
</protein>
<sequence length="63" mass="7269">MSRDTIRPPRYCTTHGCDRPGAGLSCLRITKLSSHRFCYSPFWLRAHTDFLRDILICRRGAVS</sequence>
<gene>
    <name evidence="1" type="ORF">B0H17DRAFT_1109624</name>
</gene>
<dbReference type="Proteomes" id="UP001221757">
    <property type="component" value="Unassembled WGS sequence"/>
</dbReference>
<organism evidence="1 2">
    <name type="scientific">Mycena rosella</name>
    <name type="common">Pink bonnet</name>
    <name type="synonym">Agaricus rosellus</name>
    <dbReference type="NCBI Taxonomy" id="1033263"/>
    <lineage>
        <taxon>Eukaryota</taxon>
        <taxon>Fungi</taxon>
        <taxon>Dikarya</taxon>
        <taxon>Basidiomycota</taxon>
        <taxon>Agaricomycotina</taxon>
        <taxon>Agaricomycetes</taxon>
        <taxon>Agaricomycetidae</taxon>
        <taxon>Agaricales</taxon>
        <taxon>Marasmiineae</taxon>
        <taxon>Mycenaceae</taxon>
        <taxon>Mycena</taxon>
    </lineage>
</organism>
<dbReference type="EMBL" id="JARKIE010000536">
    <property type="protein sequence ID" value="KAJ7629605.1"/>
    <property type="molecule type" value="Genomic_DNA"/>
</dbReference>
<name>A0AAD7BSJ5_MYCRO</name>
<evidence type="ECO:0000313" key="2">
    <source>
        <dbReference type="Proteomes" id="UP001221757"/>
    </source>
</evidence>
<feature type="non-terminal residue" evidence="1">
    <location>
        <position position="63"/>
    </location>
</feature>
<comment type="caution">
    <text evidence="1">The sequence shown here is derived from an EMBL/GenBank/DDBJ whole genome shotgun (WGS) entry which is preliminary data.</text>
</comment>